<evidence type="ECO:0000313" key="6">
    <source>
        <dbReference type="Proteomes" id="UP000282311"/>
    </source>
</evidence>
<dbReference type="Gene3D" id="3.20.20.370">
    <property type="entry name" value="Glycoside hydrolase/deacetylase"/>
    <property type="match status" value="1"/>
</dbReference>
<dbReference type="PROSITE" id="PS51677">
    <property type="entry name" value="NODB"/>
    <property type="match status" value="1"/>
</dbReference>
<dbReference type="InterPro" id="IPR011330">
    <property type="entry name" value="Glyco_hydro/deAcase_b/a-brl"/>
</dbReference>
<name>A0A3B0CKR8_9BACL</name>
<dbReference type="InterPro" id="IPR002509">
    <property type="entry name" value="NODB_dom"/>
</dbReference>
<keyword evidence="2" id="KW-0378">Hydrolase</keyword>
<proteinExistence type="predicted"/>
<dbReference type="Pfam" id="PF01522">
    <property type="entry name" value="Polysacc_deac_1"/>
    <property type="match status" value="1"/>
</dbReference>
<dbReference type="CDD" id="cd10917">
    <property type="entry name" value="CE4_NodB_like_6s_7s"/>
    <property type="match status" value="1"/>
</dbReference>
<dbReference type="GO" id="GO:0016810">
    <property type="term" value="F:hydrolase activity, acting on carbon-nitrogen (but not peptide) bonds"/>
    <property type="evidence" value="ECO:0007669"/>
    <property type="project" value="InterPro"/>
</dbReference>
<dbReference type="OrthoDB" id="9806342at2"/>
<evidence type="ECO:0000313" key="5">
    <source>
        <dbReference type="EMBL" id="RKN84616.1"/>
    </source>
</evidence>
<accession>A0A3B0CKR8</accession>
<dbReference type="GO" id="GO:0016020">
    <property type="term" value="C:membrane"/>
    <property type="evidence" value="ECO:0007669"/>
    <property type="project" value="TreeGrafter"/>
</dbReference>
<protein>
    <submittedName>
        <fullName evidence="5">Polysaccharide deacetylase family protein</fullName>
    </submittedName>
</protein>
<dbReference type="SUPFAM" id="SSF88713">
    <property type="entry name" value="Glycoside hydrolase/deacetylase"/>
    <property type="match status" value="1"/>
</dbReference>
<feature type="chain" id="PRO_5039529983" evidence="3">
    <location>
        <begin position="28"/>
        <end position="278"/>
    </location>
</feature>
<keyword evidence="6" id="KW-1185">Reference proteome</keyword>
<reference evidence="5 6" key="1">
    <citation type="journal article" date="2007" name="Int. J. Syst. Evol. Microbiol.">
        <title>Paenibacillus ginsengarvi sp. nov., isolated from soil from ginseng cultivation.</title>
        <authorList>
            <person name="Yoon M.H."/>
            <person name="Ten L.N."/>
            <person name="Im W.T."/>
        </authorList>
    </citation>
    <scope>NUCLEOTIDE SEQUENCE [LARGE SCALE GENOMIC DNA]</scope>
    <source>
        <strain evidence="5 6">KCTC 13059</strain>
    </source>
</reference>
<dbReference type="GO" id="GO:0046872">
    <property type="term" value="F:metal ion binding"/>
    <property type="evidence" value="ECO:0007669"/>
    <property type="project" value="UniProtKB-KW"/>
</dbReference>
<dbReference type="PROSITE" id="PS51257">
    <property type="entry name" value="PROKAR_LIPOPROTEIN"/>
    <property type="match status" value="1"/>
</dbReference>
<keyword evidence="1" id="KW-0479">Metal-binding</keyword>
<evidence type="ECO:0000259" key="4">
    <source>
        <dbReference type="PROSITE" id="PS51677"/>
    </source>
</evidence>
<evidence type="ECO:0000256" key="2">
    <source>
        <dbReference type="ARBA" id="ARBA00022801"/>
    </source>
</evidence>
<dbReference type="PANTHER" id="PTHR10587">
    <property type="entry name" value="GLYCOSYL TRANSFERASE-RELATED"/>
    <property type="match status" value="1"/>
</dbReference>
<dbReference type="Proteomes" id="UP000282311">
    <property type="component" value="Unassembled WGS sequence"/>
</dbReference>
<feature type="signal peptide" evidence="3">
    <location>
        <begin position="1"/>
        <end position="27"/>
    </location>
</feature>
<comment type="caution">
    <text evidence="5">The sequence shown here is derived from an EMBL/GenBank/DDBJ whole genome shotgun (WGS) entry which is preliminary data.</text>
</comment>
<gene>
    <name evidence="5" type="ORF">D7M11_11510</name>
</gene>
<sequence length="278" mass="30872">MIPYLRHGSPLALALFALSFLLAGCHANQPPAAAAEASLQQSAPEEHSGSLEKLNLVGAAAAAKTYIMNSNYDIVPIDPSGDKKVVLLTFDDGPNDRTLLEQMTSALAKHRAKAIFFVNGYRVQKHPELLLLLHERGHTIGNHSWDHIDLKREPEEQVIRQIRSVQQLVKETIGAAPTFFRPPFGSSGALVKKKAKEEHLLFMTWSNGSEDWLVQNQKPERVIERVLQQLHPGSNILMHELPWTAAALDDLLTKLEEKGYSFVDPASIDTANSYSPYI</sequence>
<dbReference type="AlphaFoldDB" id="A0A3B0CKR8"/>
<dbReference type="PANTHER" id="PTHR10587:SF133">
    <property type="entry name" value="CHITIN DEACETYLASE 1-RELATED"/>
    <property type="match status" value="1"/>
</dbReference>
<evidence type="ECO:0000256" key="3">
    <source>
        <dbReference type="SAM" id="SignalP"/>
    </source>
</evidence>
<keyword evidence="3" id="KW-0732">Signal</keyword>
<dbReference type="EMBL" id="RBAH01000007">
    <property type="protein sequence ID" value="RKN84616.1"/>
    <property type="molecule type" value="Genomic_DNA"/>
</dbReference>
<feature type="domain" description="NodB homology" evidence="4">
    <location>
        <begin position="84"/>
        <end position="263"/>
    </location>
</feature>
<dbReference type="RefSeq" id="WP_120747359.1">
    <property type="nucleotide sequence ID" value="NZ_RBAH01000007.1"/>
</dbReference>
<dbReference type="GO" id="GO:0005975">
    <property type="term" value="P:carbohydrate metabolic process"/>
    <property type="evidence" value="ECO:0007669"/>
    <property type="project" value="InterPro"/>
</dbReference>
<organism evidence="5 6">
    <name type="scientific">Paenibacillus ginsengarvi</name>
    <dbReference type="NCBI Taxonomy" id="400777"/>
    <lineage>
        <taxon>Bacteria</taxon>
        <taxon>Bacillati</taxon>
        <taxon>Bacillota</taxon>
        <taxon>Bacilli</taxon>
        <taxon>Bacillales</taxon>
        <taxon>Paenibacillaceae</taxon>
        <taxon>Paenibacillus</taxon>
    </lineage>
</organism>
<evidence type="ECO:0000256" key="1">
    <source>
        <dbReference type="ARBA" id="ARBA00022723"/>
    </source>
</evidence>
<dbReference type="InterPro" id="IPR050248">
    <property type="entry name" value="Polysacc_deacetylase_ArnD"/>
</dbReference>